<sequence>MDNHLYLMLIEADAGSNAHLVAGRRYIINCFAVAESVDGAKAPVNSFFSRYGWSNIEIQKIKQVPLRLSAFPTPELKAAARKAADKGVGYVVYDKPDTPPAVTTH</sequence>
<dbReference type="RefSeq" id="WP_062215545.1">
    <property type="nucleotide sequence ID" value="NZ_CP012023.1"/>
</dbReference>
<reference evidence="2" key="1">
    <citation type="submission" date="2015-05" db="EMBL/GenBank/DDBJ databases">
        <authorList>
            <person name="Oh H.-M."/>
            <person name="Yang J.-A."/>
            <person name="Cho J.-C."/>
            <person name="Kang I."/>
        </authorList>
    </citation>
    <scope>NUCLEOTIDE SEQUENCE [LARGE SCALE GENOMIC DNA]</scope>
    <source>
        <strain evidence="2">IMCC 12053</strain>
    </source>
</reference>
<name>A0A0N9ZWW6_9RHOB</name>
<dbReference type="Proteomes" id="UP000064920">
    <property type="component" value="Chromosome"/>
</dbReference>
<gene>
    <name evidence="1" type="ORF">IMCC12053_587</name>
</gene>
<dbReference type="AlphaFoldDB" id="A0A0N9ZWW6"/>
<dbReference type="PATRIC" id="fig|1397108.4.peg.607"/>
<protein>
    <submittedName>
        <fullName evidence="1">Uncharacterized protein</fullName>
    </submittedName>
</protein>
<dbReference type="STRING" id="1397108.IMCC12053_587"/>
<evidence type="ECO:0000313" key="1">
    <source>
        <dbReference type="EMBL" id="ALI54535.1"/>
    </source>
</evidence>
<keyword evidence="2" id="KW-1185">Reference proteome</keyword>
<dbReference type="KEGG" id="cmar:IMCC12053_587"/>
<dbReference type="EMBL" id="CP012023">
    <property type="protein sequence ID" value="ALI54535.1"/>
    <property type="molecule type" value="Genomic_DNA"/>
</dbReference>
<evidence type="ECO:0000313" key="2">
    <source>
        <dbReference type="Proteomes" id="UP000064920"/>
    </source>
</evidence>
<dbReference type="OrthoDB" id="9796461at2"/>
<accession>A0A0N9ZWW6</accession>
<proteinExistence type="predicted"/>
<organism evidence="1 2">
    <name type="scientific">Celeribacter marinus</name>
    <dbReference type="NCBI Taxonomy" id="1397108"/>
    <lineage>
        <taxon>Bacteria</taxon>
        <taxon>Pseudomonadati</taxon>
        <taxon>Pseudomonadota</taxon>
        <taxon>Alphaproteobacteria</taxon>
        <taxon>Rhodobacterales</taxon>
        <taxon>Roseobacteraceae</taxon>
        <taxon>Celeribacter</taxon>
    </lineage>
</organism>